<dbReference type="EMBL" id="GGEC01036884">
    <property type="protein sequence ID" value="MBX17368.1"/>
    <property type="molecule type" value="Transcribed_RNA"/>
</dbReference>
<name>A0A2P2LHB5_RHIMU</name>
<proteinExistence type="predicted"/>
<evidence type="ECO:0000313" key="1">
    <source>
        <dbReference type="EMBL" id="MBX17368.1"/>
    </source>
</evidence>
<reference evidence="1" key="1">
    <citation type="submission" date="2018-02" db="EMBL/GenBank/DDBJ databases">
        <title>Rhizophora mucronata_Transcriptome.</title>
        <authorList>
            <person name="Meera S.P."/>
            <person name="Sreeshan A."/>
            <person name="Augustine A."/>
        </authorList>
    </citation>
    <scope>NUCLEOTIDE SEQUENCE</scope>
    <source>
        <tissue evidence="1">Leaf</tissue>
    </source>
</reference>
<sequence>MCNTKTSFGFIIGIKWTKIWKQRIRNDYYICGVAQYYRKNFVSFTRPMADSQRQIQGASRFSLFSEGSEEELVRCNTNIEIWQLLQ</sequence>
<dbReference type="AlphaFoldDB" id="A0A2P2LHB5"/>
<organism evidence="1">
    <name type="scientific">Rhizophora mucronata</name>
    <name type="common">Asiatic mangrove</name>
    <dbReference type="NCBI Taxonomy" id="61149"/>
    <lineage>
        <taxon>Eukaryota</taxon>
        <taxon>Viridiplantae</taxon>
        <taxon>Streptophyta</taxon>
        <taxon>Embryophyta</taxon>
        <taxon>Tracheophyta</taxon>
        <taxon>Spermatophyta</taxon>
        <taxon>Magnoliopsida</taxon>
        <taxon>eudicotyledons</taxon>
        <taxon>Gunneridae</taxon>
        <taxon>Pentapetalae</taxon>
        <taxon>rosids</taxon>
        <taxon>fabids</taxon>
        <taxon>Malpighiales</taxon>
        <taxon>Rhizophoraceae</taxon>
        <taxon>Rhizophora</taxon>
    </lineage>
</organism>
<accession>A0A2P2LHB5</accession>
<protein>
    <submittedName>
        <fullName evidence="1">Uncharacterized protein</fullName>
    </submittedName>
</protein>